<evidence type="ECO:0000256" key="5">
    <source>
        <dbReference type="ARBA" id="ARBA00022989"/>
    </source>
</evidence>
<keyword evidence="3" id="KW-0808">Transferase</keyword>
<dbReference type="GeneID" id="113857649"/>
<dbReference type="PANTHER" id="PTHR13301">
    <property type="entry name" value="X-BOX TRANSCRIPTION FACTOR-RELATED"/>
    <property type="match status" value="1"/>
</dbReference>
<dbReference type="GO" id="GO:0012505">
    <property type="term" value="C:endomembrane system"/>
    <property type="evidence" value="ECO:0007669"/>
    <property type="project" value="UniProtKB-SubCell"/>
</dbReference>
<feature type="domain" description="Glycosyltransferase 2-like" evidence="12">
    <location>
        <begin position="458"/>
        <end position="570"/>
    </location>
</feature>
<dbReference type="InterPro" id="IPR029044">
    <property type="entry name" value="Nucleotide-diphossugar_trans"/>
</dbReference>
<evidence type="ECO:0000256" key="6">
    <source>
        <dbReference type="ARBA" id="ARBA00023136"/>
    </source>
</evidence>
<evidence type="ECO:0000256" key="9">
    <source>
        <dbReference type="PIRSR" id="PIRSR605150-2"/>
    </source>
</evidence>
<reference evidence="13" key="1">
    <citation type="journal article" date="2019" name="Toxins">
        <title>Detection of Abrin-Like and Prepropulchellin-Like Toxin Genes and Transcripts Using Whole Genome Sequencing and Full-Length Transcript Sequencing of Abrus precatorius.</title>
        <authorList>
            <person name="Hovde B.T."/>
            <person name="Daligault H.E."/>
            <person name="Hanschen E.R."/>
            <person name="Kunde Y.A."/>
            <person name="Johnson M.B."/>
            <person name="Starkenburg S.R."/>
            <person name="Johnson S.L."/>
        </authorList>
    </citation>
    <scope>NUCLEOTIDE SEQUENCE [LARGE SCALE GENOMIC DNA]</scope>
</reference>
<dbReference type="GO" id="GO:0071555">
    <property type="term" value="P:cell wall organization"/>
    <property type="evidence" value="ECO:0007669"/>
    <property type="project" value="UniProtKB-KW"/>
</dbReference>
<accession>A0A8B8KNY7</accession>
<keyword evidence="5 11" id="KW-1133">Transmembrane helix</keyword>
<dbReference type="GO" id="GO:0030244">
    <property type="term" value="P:cellulose biosynthetic process"/>
    <property type="evidence" value="ECO:0007669"/>
    <property type="project" value="InterPro"/>
</dbReference>
<feature type="transmembrane region" description="Helical" evidence="11">
    <location>
        <begin position="623"/>
        <end position="640"/>
    </location>
</feature>
<dbReference type="InterPro" id="IPR001173">
    <property type="entry name" value="Glyco_trans_2-like"/>
</dbReference>
<dbReference type="FunFam" id="3.90.550.10:FF:000145">
    <property type="entry name" value="Cellulose synthase-like protein H1"/>
    <property type="match status" value="1"/>
</dbReference>
<dbReference type="InterPro" id="IPR005150">
    <property type="entry name" value="Cellulose_synth"/>
</dbReference>
<sequence length="761" mass="86225">MANQHSLFLYEKQWYKQNYKRVTDSLLLILLLLLLCYRVISVNYYSFPWFVALCCESWFTISWFFTLTTQWNPAIIETYPDRLLQSFDYALHAFCCWLVSFLNRVQELPAVDLFVTTADPMLEPPIITVNTVLSLLALDYPAHKLACYVSDDGCSPLTFYALQEASEFAKFWVPFCKKYEVQVRAPFRYFSDEPEASKANNIPEFRQEWLRTKDMYDLLSRRIELEASRKCRLDGEFAVFSNTEKTNHPTIIKVLWENKECLADGLPHLIYISREKRPKQPHHFKAGAMNVLARVSGLMTNAPFMLNVDCDMIVNNPKIVLHGLCVLLDSKGEKEVAFAQCPQQFYAALKDDPFGNQLVILFKHLAAGLAGIQGPFYGGTNCLHRRKVIYGLSPDNVENGNSMSEEELKQKFGASKEVVKSAAHALKGRTYSPNHINISKAVEVASQVAGYGYEYGTAWGKQVGWRYGSLTEDVLTGLKIHVKGWRSELCTPNPIAFTGFAPGGGPTSMAQQKRWATGVLEIFFSKHCPIIGTLFHKLTLRECFAYMWITNWGLGPIFEVSYACLIAYCIITNSNFLPQDMGMCIPVACFVIYAVYTLLEYLAAGMSIREWWNNQRMSRITPMNAGFCAFLTVILKLLRISNTVFDITKKDVPSHARDGGEDKDAGRYTFDESLVFLPGTTILLMQLVAIVIKLLGLQPTHSGNGCGLGEIFCSVYLIVCYWPFLRGLFERGKYRIPLSTVCKSAILTCFFVHLCRKNNAG</sequence>
<evidence type="ECO:0000313" key="14">
    <source>
        <dbReference type="RefSeq" id="XP_027345545.1"/>
    </source>
</evidence>
<dbReference type="OrthoDB" id="72851at2759"/>
<feature type="active site" evidence="8">
    <location>
        <position position="152"/>
    </location>
</feature>
<feature type="transmembrane region" description="Helical" evidence="11">
    <location>
        <begin position="674"/>
        <end position="695"/>
    </location>
</feature>
<feature type="binding site" evidence="9">
    <location>
        <position position="123"/>
    </location>
    <ligand>
        <name>UDP-alpha-D-glucose</name>
        <dbReference type="ChEBI" id="CHEBI:58885"/>
    </ligand>
</feature>
<dbReference type="Pfam" id="PF13632">
    <property type="entry name" value="Glyco_trans_2_3"/>
    <property type="match status" value="1"/>
</dbReference>
<keyword evidence="6 11" id="KW-0472">Membrane</keyword>
<evidence type="ECO:0000313" key="13">
    <source>
        <dbReference type="Proteomes" id="UP000694853"/>
    </source>
</evidence>
<dbReference type="Gene3D" id="3.90.550.10">
    <property type="entry name" value="Spore Coat Polysaccharide Biosynthesis Protein SpsA, Chain A"/>
    <property type="match status" value="2"/>
</dbReference>
<dbReference type="Proteomes" id="UP000694853">
    <property type="component" value="Unplaced"/>
</dbReference>
<feature type="transmembrane region" description="Helical" evidence="11">
    <location>
        <begin position="545"/>
        <end position="571"/>
    </location>
</feature>
<dbReference type="RefSeq" id="XP_027345545.1">
    <property type="nucleotide sequence ID" value="XM_027489744.1"/>
</dbReference>
<evidence type="ECO:0000256" key="11">
    <source>
        <dbReference type="SAM" id="Phobius"/>
    </source>
</evidence>
<evidence type="ECO:0000259" key="12">
    <source>
        <dbReference type="Pfam" id="PF13632"/>
    </source>
</evidence>
<dbReference type="GO" id="GO:0016760">
    <property type="term" value="F:cellulose synthase (UDP-forming) activity"/>
    <property type="evidence" value="ECO:0007669"/>
    <property type="project" value="InterPro"/>
</dbReference>
<proteinExistence type="predicted"/>
<evidence type="ECO:0000256" key="8">
    <source>
        <dbReference type="PIRSR" id="PIRSR605150-1"/>
    </source>
</evidence>
<feature type="binding site" evidence="10">
    <location>
        <position position="309"/>
    </location>
    <ligand>
        <name>Mn(2+)</name>
        <dbReference type="ChEBI" id="CHEBI:29035"/>
    </ligand>
</feature>
<feature type="transmembrane region" description="Helical" evidence="11">
    <location>
        <begin position="707"/>
        <end position="725"/>
    </location>
</feature>
<comment type="subcellular location">
    <subcellularLocation>
        <location evidence="1">Endomembrane system</location>
        <topology evidence="1">Multi-pass membrane protein</topology>
    </subcellularLocation>
</comment>
<dbReference type="GO" id="GO:0016020">
    <property type="term" value="C:membrane"/>
    <property type="evidence" value="ECO:0007669"/>
    <property type="project" value="InterPro"/>
</dbReference>
<feature type="transmembrane region" description="Helical" evidence="11">
    <location>
        <begin position="21"/>
        <end position="40"/>
    </location>
</feature>
<evidence type="ECO:0000256" key="4">
    <source>
        <dbReference type="ARBA" id="ARBA00022692"/>
    </source>
</evidence>
<dbReference type="AlphaFoldDB" id="A0A8B8KNY7"/>
<evidence type="ECO:0000256" key="3">
    <source>
        <dbReference type="ARBA" id="ARBA00022679"/>
    </source>
</evidence>
<protein>
    <submittedName>
        <fullName evidence="14">Cellulose synthase-like protein H1 isoform X1</fullName>
    </submittedName>
</protein>
<keyword evidence="2" id="KW-0328">Glycosyltransferase</keyword>
<evidence type="ECO:0000256" key="1">
    <source>
        <dbReference type="ARBA" id="ARBA00004127"/>
    </source>
</evidence>
<evidence type="ECO:0000256" key="10">
    <source>
        <dbReference type="PIRSR" id="PIRSR605150-3"/>
    </source>
</evidence>
<dbReference type="KEGG" id="aprc:113857649"/>
<name>A0A8B8KNY7_ABRPR</name>
<gene>
    <name evidence="14" type="primary">LOC113857649</name>
</gene>
<dbReference type="SUPFAM" id="SSF53448">
    <property type="entry name" value="Nucleotide-diphospho-sugar transferases"/>
    <property type="match status" value="1"/>
</dbReference>
<evidence type="ECO:0000256" key="7">
    <source>
        <dbReference type="ARBA" id="ARBA00023316"/>
    </source>
</evidence>
<keyword evidence="7" id="KW-0961">Cell wall biogenesis/degradation</keyword>
<keyword evidence="13" id="KW-1185">Reference proteome</keyword>
<feature type="binding site" evidence="9">
    <location>
        <position position="152"/>
    </location>
    <ligand>
        <name>UDP-alpha-D-glucose</name>
        <dbReference type="ChEBI" id="CHEBI:58885"/>
    </ligand>
</feature>
<organism evidence="13 14">
    <name type="scientific">Abrus precatorius</name>
    <name type="common">Indian licorice</name>
    <name type="synonym">Glycine abrus</name>
    <dbReference type="NCBI Taxonomy" id="3816"/>
    <lineage>
        <taxon>Eukaryota</taxon>
        <taxon>Viridiplantae</taxon>
        <taxon>Streptophyta</taxon>
        <taxon>Embryophyta</taxon>
        <taxon>Tracheophyta</taxon>
        <taxon>Spermatophyta</taxon>
        <taxon>Magnoliopsida</taxon>
        <taxon>eudicotyledons</taxon>
        <taxon>Gunneridae</taxon>
        <taxon>Pentapetalae</taxon>
        <taxon>rosids</taxon>
        <taxon>fabids</taxon>
        <taxon>Fabales</taxon>
        <taxon>Fabaceae</taxon>
        <taxon>Papilionoideae</taxon>
        <taxon>50 kb inversion clade</taxon>
        <taxon>NPAAA clade</taxon>
        <taxon>indigoferoid/millettioid clade</taxon>
        <taxon>Abreae</taxon>
        <taxon>Abrus</taxon>
    </lineage>
</organism>
<feature type="active site" evidence="8">
    <location>
        <position position="473"/>
    </location>
</feature>
<keyword evidence="4 11" id="KW-0812">Transmembrane</keyword>
<reference evidence="14" key="2">
    <citation type="submission" date="2025-08" db="UniProtKB">
        <authorList>
            <consortium name="RefSeq"/>
        </authorList>
    </citation>
    <scope>IDENTIFICATION</scope>
    <source>
        <tissue evidence="14">Young leaves</tissue>
    </source>
</reference>
<evidence type="ECO:0000256" key="2">
    <source>
        <dbReference type="ARBA" id="ARBA00022676"/>
    </source>
</evidence>
<feature type="transmembrane region" description="Helical" evidence="11">
    <location>
        <begin position="583"/>
        <end position="603"/>
    </location>
</feature>
<feature type="binding site" evidence="10">
    <location>
        <position position="285"/>
    </location>
    <ligand>
        <name>Mn(2+)</name>
        <dbReference type="ChEBI" id="CHEBI:29035"/>
    </ligand>
</feature>
<dbReference type="Pfam" id="PF03552">
    <property type="entry name" value="Cellulose_synt"/>
    <property type="match status" value="1"/>
</dbReference>